<keyword evidence="14" id="KW-1185">Reference proteome</keyword>
<dbReference type="NCBIfam" id="TIGR01469">
    <property type="entry name" value="cobA_cysG_Cterm"/>
    <property type="match status" value="1"/>
</dbReference>
<dbReference type="CDD" id="cd11642">
    <property type="entry name" value="SUMT"/>
    <property type="match status" value="1"/>
</dbReference>
<dbReference type="GO" id="GO:0019354">
    <property type="term" value="P:siroheme biosynthetic process"/>
    <property type="evidence" value="ECO:0007669"/>
    <property type="project" value="UniProtKB-UniPathway"/>
</dbReference>
<dbReference type="GO" id="GO:0004852">
    <property type="term" value="F:uroporphyrinogen-III synthase activity"/>
    <property type="evidence" value="ECO:0007669"/>
    <property type="project" value="InterPro"/>
</dbReference>
<keyword evidence="6" id="KW-0949">S-adenosyl-L-methionine</keyword>
<dbReference type="InterPro" id="IPR036108">
    <property type="entry name" value="4pyrrol_syn_uPrphyn_synt_sf"/>
</dbReference>
<evidence type="ECO:0000256" key="6">
    <source>
        <dbReference type="ARBA" id="ARBA00022691"/>
    </source>
</evidence>
<evidence type="ECO:0000256" key="2">
    <source>
        <dbReference type="ARBA" id="ARBA00012162"/>
    </source>
</evidence>
<dbReference type="OrthoDB" id="9815856at2"/>
<dbReference type="InterPro" id="IPR014776">
    <property type="entry name" value="4pyrrole_Mease_sub2"/>
</dbReference>
<dbReference type="InterPro" id="IPR035996">
    <property type="entry name" value="4pyrrol_Methylase_sf"/>
</dbReference>
<comment type="pathway">
    <text evidence="8">Porphyrin-containing compound metabolism; siroheme biosynthesis; precorrin-2 from uroporphyrinogen III: step 1/1.</text>
</comment>
<protein>
    <recommendedName>
        <fullName evidence="2">uroporphyrinogen-III C-methyltransferase</fullName>
        <ecNumber evidence="2">2.1.1.107</ecNumber>
    </recommendedName>
</protein>
<dbReference type="InterPro" id="IPR000878">
    <property type="entry name" value="4pyrrol_Mease"/>
</dbReference>
<dbReference type="Pfam" id="PF02602">
    <property type="entry name" value="HEM4"/>
    <property type="match status" value="1"/>
</dbReference>
<evidence type="ECO:0000256" key="9">
    <source>
        <dbReference type="ARBA" id="ARBA00060548"/>
    </source>
</evidence>
<reference evidence="13 14" key="1">
    <citation type="submission" date="2016-10" db="EMBL/GenBank/DDBJ databases">
        <authorList>
            <person name="de Groot N.N."/>
        </authorList>
    </citation>
    <scope>NUCLEOTIDE SEQUENCE [LARGE SCALE GENOMIC DNA]</scope>
    <source>
        <strain evidence="13 14">DSM 9990</strain>
    </source>
</reference>
<keyword evidence="7" id="KW-0627">Porphyrin biosynthesis</keyword>
<evidence type="ECO:0000313" key="14">
    <source>
        <dbReference type="Proteomes" id="UP000199611"/>
    </source>
</evidence>
<gene>
    <name evidence="13" type="ORF">SAMN05660836_00544</name>
</gene>
<dbReference type="STRING" id="39841.SAMN05660836_00544"/>
<dbReference type="Gene3D" id="3.30.950.10">
    <property type="entry name" value="Methyltransferase, Cobalt-precorrin-4 Transmethylase, Domain 2"/>
    <property type="match status" value="1"/>
</dbReference>
<evidence type="ECO:0000256" key="4">
    <source>
        <dbReference type="ARBA" id="ARBA00022603"/>
    </source>
</evidence>
<dbReference type="GO" id="GO:0009236">
    <property type="term" value="P:cobalamin biosynthetic process"/>
    <property type="evidence" value="ECO:0007669"/>
    <property type="project" value="UniProtKB-KW"/>
</dbReference>
<dbReference type="FunFam" id="3.40.50.10090:FF:000001">
    <property type="entry name" value="Bifunctional uroporphyrinogen-III C-methyltransferase/uroporphyrinogen-III synthase"/>
    <property type="match status" value="1"/>
</dbReference>
<dbReference type="PANTHER" id="PTHR45790">
    <property type="entry name" value="SIROHEME SYNTHASE-RELATED"/>
    <property type="match status" value="1"/>
</dbReference>
<dbReference type="FunFam" id="3.40.1010.10:FF:000001">
    <property type="entry name" value="Siroheme synthase"/>
    <property type="match status" value="1"/>
</dbReference>
<evidence type="ECO:0000256" key="1">
    <source>
        <dbReference type="ARBA" id="ARBA00005879"/>
    </source>
</evidence>
<name>A0A1I4RDB2_9BACT</name>
<evidence type="ECO:0000256" key="5">
    <source>
        <dbReference type="ARBA" id="ARBA00022679"/>
    </source>
</evidence>
<accession>A0A1I4RDB2</accession>
<dbReference type="Gene3D" id="3.40.1010.10">
    <property type="entry name" value="Cobalt-precorrin-4 Transmethylase, Domain 1"/>
    <property type="match status" value="1"/>
</dbReference>
<evidence type="ECO:0000313" key="13">
    <source>
        <dbReference type="EMBL" id="SFM49950.1"/>
    </source>
</evidence>
<dbReference type="PANTHER" id="PTHR45790:SF3">
    <property type="entry name" value="S-ADENOSYL-L-METHIONINE-DEPENDENT UROPORPHYRINOGEN III METHYLTRANSFERASE, CHLOROPLASTIC"/>
    <property type="match status" value="1"/>
</dbReference>
<feature type="domain" description="Tetrapyrrole biosynthesis uroporphyrinogen III synthase" evidence="12">
    <location>
        <begin position="270"/>
        <end position="501"/>
    </location>
</feature>
<dbReference type="PROSITE" id="PS00840">
    <property type="entry name" value="SUMT_2"/>
    <property type="match status" value="1"/>
</dbReference>
<dbReference type="NCBIfam" id="NF004790">
    <property type="entry name" value="PRK06136.1"/>
    <property type="match status" value="1"/>
</dbReference>
<dbReference type="EC" id="2.1.1.107" evidence="2"/>
<dbReference type="EMBL" id="FOUU01000001">
    <property type="protein sequence ID" value="SFM49950.1"/>
    <property type="molecule type" value="Genomic_DNA"/>
</dbReference>
<sequence>MSKAITGKVYLVGAGPGDPGLITVKGLDLIAQADCIIYDYLANEALLSHARPNAEKIYVGKQGGRHSMSQEEINRLLVEKGRYLKVVRLKGGDPFVFGRGGEEAEVLKEAGIPFEVVPGVTSAVAAPAYAGIPLSHRDFTASIAFVTGHEREDRQDSKVNWKALAELKGTLAFFMGVKNLPYIVDRLIHYGAPKDTPVAVIRWGTTPRQKSVTGTLGDIVERVKEAGITPPAIIVVGSVVTLRDRLNWFETRPLFGKRIIITRTRTQASELRRELEALGADCIEFPTIEIIDPPSWDAVDEACKNLESYDWVIFTSVNGVDRFFDRLLYHGLDGRALGKCRIAAIGPATARRLQNYFIRADVIPDGYRAEELIKALPEEQIKRAKVLIPRALVARDLLPETLKDMGAHVDVVPVYQTVRASGERARETAEMLKEGSIDFITFTSSSTVTNFVSIMEPWGGVSLLRDVKVASIGPITTETAHSLGIKVTITAREYTIRGLVEAITEFFTARV</sequence>
<keyword evidence="3" id="KW-0169">Cobalamin biosynthesis</keyword>
<evidence type="ECO:0000256" key="3">
    <source>
        <dbReference type="ARBA" id="ARBA00022573"/>
    </source>
</evidence>
<evidence type="ECO:0000256" key="7">
    <source>
        <dbReference type="ARBA" id="ARBA00023244"/>
    </source>
</evidence>
<comment type="similarity">
    <text evidence="1 10">Belongs to the precorrin methyltransferase family.</text>
</comment>
<dbReference type="GO" id="GO:0004851">
    <property type="term" value="F:uroporphyrin-III C-methyltransferase activity"/>
    <property type="evidence" value="ECO:0007669"/>
    <property type="project" value="UniProtKB-EC"/>
</dbReference>
<dbReference type="InterPro" id="IPR003754">
    <property type="entry name" value="4pyrrol_synth_uPrphyn_synth"/>
</dbReference>
<evidence type="ECO:0000256" key="8">
    <source>
        <dbReference type="ARBA" id="ARBA00025705"/>
    </source>
</evidence>
<dbReference type="InterPro" id="IPR050161">
    <property type="entry name" value="Siro_Cobalamin_biosynth"/>
</dbReference>
<dbReference type="SUPFAM" id="SSF53790">
    <property type="entry name" value="Tetrapyrrole methylase"/>
    <property type="match status" value="1"/>
</dbReference>
<evidence type="ECO:0000256" key="10">
    <source>
        <dbReference type="RuleBase" id="RU003960"/>
    </source>
</evidence>
<keyword evidence="4 10" id="KW-0489">Methyltransferase</keyword>
<dbReference type="SUPFAM" id="SSF69618">
    <property type="entry name" value="HemD-like"/>
    <property type="match status" value="1"/>
</dbReference>
<evidence type="ECO:0000259" key="12">
    <source>
        <dbReference type="Pfam" id="PF02602"/>
    </source>
</evidence>
<comment type="pathway">
    <text evidence="9">Cofactor biosynthesis; adenosylcobalamin biosynthesis; precorrin-2 from uroporphyrinogen III: step 1/1.</text>
</comment>
<proteinExistence type="inferred from homology"/>
<dbReference type="PROSITE" id="PS00839">
    <property type="entry name" value="SUMT_1"/>
    <property type="match status" value="1"/>
</dbReference>
<organism evidence="13 14">
    <name type="scientific">Thermodesulforhabdus norvegica</name>
    <dbReference type="NCBI Taxonomy" id="39841"/>
    <lineage>
        <taxon>Bacteria</taxon>
        <taxon>Pseudomonadati</taxon>
        <taxon>Thermodesulfobacteriota</taxon>
        <taxon>Syntrophobacteria</taxon>
        <taxon>Syntrophobacterales</taxon>
        <taxon>Thermodesulforhabdaceae</taxon>
        <taxon>Thermodesulforhabdus</taxon>
    </lineage>
</organism>
<dbReference type="FunFam" id="3.30.950.10:FF:000001">
    <property type="entry name" value="Siroheme synthase"/>
    <property type="match status" value="1"/>
</dbReference>
<dbReference type="Gene3D" id="3.40.50.10090">
    <property type="match status" value="2"/>
</dbReference>
<dbReference type="UniPathway" id="UPA00262">
    <property type="reaction ID" value="UER00211"/>
</dbReference>
<dbReference type="Pfam" id="PF00590">
    <property type="entry name" value="TP_methylase"/>
    <property type="match status" value="1"/>
</dbReference>
<dbReference type="AlphaFoldDB" id="A0A1I4RDB2"/>
<dbReference type="InterPro" id="IPR006366">
    <property type="entry name" value="CobA/CysG_C"/>
</dbReference>
<dbReference type="InterPro" id="IPR003043">
    <property type="entry name" value="Uropor_MeTrfase_CS"/>
</dbReference>
<keyword evidence="5 10" id="KW-0808">Transferase</keyword>
<dbReference type="GO" id="GO:0032259">
    <property type="term" value="P:methylation"/>
    <property type="evidence" value="ECO:0007669"/>
    <property type="project" value="UniProtKB-KW"/>
</dbReference>
<dbReference type="Proteomes" id="UP000199611">
    <property type="component" value="Unassembled WGS sequence"/>
</dbReference>
<dbReference type="InterPro" id="IPR014777">
    <property type="entry name" value="4pyrrole_Mease_sub1"/>
</dbReference>
<dbReference type="RefSeq" id="WP_093393280.1">
    <property type="nucleotide sequence ID" value="NZ_FOUU01000001.1"/>
</dbReference>
<dbReference type="CDD" id="cd06578">
    <property type="entry name" value="HemD"/>
    <property type="match status" value="1"/>
</dbReference>
<evidence type="ECO:0000259" key="11">
    <source>
        <dbReference type="Pfam" id="PF00590"/>
    </source>
</evidence>
<feature type="domain" description="Tetrapyrrole methylase" evidence="11">
    <location>
        <begin position="8"/>
        <end position="219"/>
    </location>
</feature>